<evidence type="ECO:0000256" key="1">
    <source>
        <dbReference type="ARBA" id="ARBA00004651"/>
    </source>
</evidence>
<evidence type="ECO:0000256" key="4">
    <source>
        <dbReference type="ARBA" id="ARBA00022692"/>
    </source>
</evidence>
<evidence type="ECO:0000256" key="7">
    <source>
        <dbReference type="RuleBase" id="RU369079"/>
    </source>
</evidence>
<dbReference type="RefSeq" id="WP_187078678.1">
    <property type="nucleotide sequence ID" value="NZ_JACORT010000013.1"/>
</dbReference>
<keyword evidence="2 7" id="KW-0813">Transport</keyword>
<keyword evidence="7" id="KW-0997">Cell inner membrane</keyword>
<name>A0A923SE31_9BURK</name>
<keyword evidence="4 7" id="KW-0812">Transmembrane</keyword>
<dbReference type="AlphaFoldDB" id="A0A923SE31"/>
<keyword evidence="5 7" id="KW-1133">Transmembrane helix</keyword>
<feature type="domain" description="Tripartite ATP-independent periplasmic transporters DctQ component" evidence="8">
    <location>
        <begin position="22"/>
        <end position="145"/>
    </location>
</feature>
<feature type="transmembrane region" description="Helical" evidence="7">
    <location>
        <begin position="127"/>
        <end position="152"/>
    </location>
</feature>
<reference evidence="9" key="1">
    <citation type="submission" date="2020-08" db="EMBL/GenBank/DDBJ databases">
        <title>Ramlibacter sp. USB13 16S ribosomal RNA gene genome sequencing and assembly.</title>
        <authorList>
            <person name="Kang M."/>
        </authorList>
    </citation>
    <scope>NUCLEOTIDE SEQUENCE</scope>
    <source>
        <strain evidence="9">USB13</strain>
    </source>
</reference>
<dbReference type="GO" id="GO:0022857">
    <property type="term" value="F:transmembrane transporter activity"/>
    <property type="evidence" value="ECO:0007669"/>
    <property type="project" value="UniProtKB-UniRule"/>
</dbReference>
<comment type="function">
    <text evidence="7">Part of the tripartite ATP-independent periplasmic (TRAP) transport system.</text>
</comment>
<keyword evidence="6 7" id="KW-0472">Membrane</keyword>
<sequence length="158" mass="16866">MRVLESLAKFCAILAGFILTGITLMTCASLIGRNTTGTTLVGDFELTGVAAGAAIALFLPWCQARRSNIIVDFFTAKASERTNARLDRLGALLLGLAVALLAWRAAIGGLSSWRAQSTTMMLGFPEWIVYACMVPPLVLTAVIGIWQGVFGFGTEVHE</sequence>
<dbReference type="Proteomes" id="UP000608513">
    <property type="component" value="Unassembled WGS sequence"/>
</dbReference>
<gene>
    <name evidence="9" type="ORF">H8N03_23575</name>
</gene>
<feature type="transmembrane region" description="Helical" evidence="7">
    <location>
        <begin position="12"/>
        <end position="32"/>
    </location>
</feature>
<dbReference type="EMBL" id="JACORT010000013">
    <property type="protein sequence ID" value="MBC5785938.1"/>
    <property type="molecule type" value="Genomic_DNA"/>
</dbReference>
<evidence type="ECO:0000259" key="8">
    <source>
        <dbReference type="Pfam" id="PF04290"/>
    </source>
</evidence>
<feature type="transmembrane region" description="Helical" evidence="7">
    <location>
        <begin position="89"/>
        <end position="107"/>
    </location>
</feature>
<dbReference type="InterPro" id="IPR055348">
    <property type="entry name" value="DctQ"/>
</dbReference>
<accession>A0A923SE31</accession>
<feature type="transmembrane region" description="Helical" evidence="7">
    <location>
        <begin position="44"/>
        <end position="62"/>
    </location>
</feature>
<evidence type="ECO:0000256" key="5">
    <source>
        <dbReference type="ARBA" id="ARBA00022989"/>
    </source>
</evidence>
<comment type="subcellular location">
    <subcellularLocation>
        <location evidence="7">Cell inner membrane</location>
        <topology evidence="7">Multi-pass membrane protein</topology>
    </subcellularLocation>
    <subcellularLocation>
        <location evidence="1">Cell membrane</location>
        <topology evidence="1">Multi-pass membrane protein</topology>
    </subcellularLocation>
</comment>
<dbReference type="Pfam" id="PF04290">
    <property type="entry name" value="DctQ"/>
    <property type="match status" value="1"/>
</dbReference>
<comment type="subunit">
    <text evidence="7">The complex comprises the extracytoplasmic solute receptor protein and the two transmembrane proteins.</text>
</comment>
<proteinExistence type="inferred from homology"/>
<organism evidence="9 10">
    <name type="scientific">Ramlibacter cellulosilyticus</name>
    <dbReference type="NCBI Taxonomy" id="2764187"/>
    <lineage>
        <taxon>Bacteria</taxon>
        <taxon>Pseudomonadati</taxon>
        <taxon>Pseudomonadota</taxon>
        <taxon>Betaproteobacteria</taxon>
        <taxon>Burkholderiales</taxon>
        <taxon>Comamonadaceae</taxon>
        <taxon>Ramlibacter</taxon>
    </lineage>
</organism>
<evidence type="ECO:0000256" key="2">
    <source>
        <dbReference type="ARBA" id="ARBA00022448"/>
    </source>
</evidence>
<evidence type="ECO:0000256" key="3">
    <source>
        <dbReference type="ARBA" id="ARBA00022475"/>
    </source>
</evidence>
<evidence type="ECO:0000256" key="6">
    <source>
        <dbReference type="ARBA" id="ARBA00023136"/>
    </source>
</evidence>
<comment type="caution">
    <text evidence="9">The sequence shown here is derived from an EMBL/GenBank/DDBJ whole genome shotgun (WGS) entry which is preliminary data.</text>
</comment>
<evidence type="ECO:0000313" key="10">
    <source>
        <dbReference type="Proteomes" id="UP000608513"/>
    </source>
</evidence>
<protein>
    <recommendedName>
        <fullName evidence="7">TRAP transporter small permease protein</fullName>
    </recommendedName>
</protein>
<evidence type="ECO:0000313" key="9">
    <source>
        <dbReference type="EMBL" id="MBC5785938.1"/>
    </source>
</evidence>
<keyword evidence="3" id="KW-1003">Cell membrane</keyword>
<comment type="similarity">
    <text evidence="7">Belongs to the TRAP transporter small permease family.</text>
</comment>
<keyword evidence="10" id="KW-1185">Reference proteome</keyword>
<dbReference type="GO" id="GO:0005886">
    <property type="term" value="C:plasma membrane"/>
    <property type="evidence" value="ECO:0007669"/>
    <property type="project" value="UniProtKB-SubCell"/>
</dbReference>